<evidence type="ECO:0000313" key="2">
    <source>
        <dbReference type="EMBL" id="TWP27361.1"/>
    </source>
</evidence>
<comment type="caution">
    <text evidence="2">The sequence shown here is derived from an EMBL/GenBank/DDBJ whole genome shotgun (WGS) entry which is preliminary data.</text>
</comment>
<feature type="region of interest" description="Disordered" evidence="1">
    <location>
        <begin position="92"/>
        <end position="115"/>
    </location>
</feature>
<dbReference type="AlphaFoldDB" id="A0A563DBR6"/>
<gene>
    <name evidence="2" type="ORF">ETU09_07920</name>
</gene>
<dbReference type="Proteomes" id="UP000319499">
    <property type="component" value="Unassembled WGS sequence"/>
</dbReference>
<keyword evidence="2" id="KW-0238">DNA-binding</keyword>
<keyword evidence="3" id="KW-1185">Reference proteome</keyword>
<reference evidence="2 3" key="1">
    <citation type="submission" date="2019-02" db="EMBL/GenBank/DDBJ databases">
        <title>Apibacter muscae sp. nov.: a novel member of the house fly microbiota.</title>
        <authorList>
            <person name="Park R."/>
        </authorList>
    </citation>
    <scope>NUCLEOTIDE SEQUENCE [LARGE SCALE GENOMIC DNA]</scope>
    <source>
        <strain evidence="2 3">AL1</strain>
    </source>
</reference>
<dbReference type="RefSeq" id="WP_146292956.1">
    <property type="nucleotide sequence ID" value="NZ_SELH01000023.1"/>
</dbReference>
<organism evidence="2 3">
    <name type="scientific">Apibacter muscae</name>
    <dbReference type="NCBI Taxonomy" id="2509004"/>
    <lineage>
        <taxon>Bacteria</taxon>
        <taxon>Pseudomonadati</taxon>
        <taxon>Bacteroidota</taxon>
        <taxon>Flavobacteriia</taxon>
        <taxon>Flavobacteriales</taxon>
        <taxon>Weeksellaceae</taxon>
        <taxon>Apibacter</taxon>
    </lineage>
</organism>
<feature type="compositionally biased region" description="Polar residues" evidence="1">
    <location>
        <begin position="106"/>
        <end position="115"/>
    </location>
</feature>
<dbReference type="EMBL" id="SELH01000023">
    <property type="protein sequence ID" value="TWP27361.1"/>
    <property type="molecule type" value="Genomic_DNA"/>
</dbReference>
<protein>
    <submittedName>
        <fullName evidence="2">DNA-binding protein</fullName>
    </submittedName>
</protein>
<proteinExistence type="predicted"/>
<dbReference type="GO" id="GO:0003677">
    <property type="term" value="F:DNA binding"/>
    <property type="evidence" value="ECO:0007669"/>
    <property type="project" value="UniProtKB-KW"/>
</dbReference>
<accession>A0A563DBR6</accession>
<dbReference type="InterPro" id="IPR009061">
    <property type="entry name" value="DNA-bd_dom_put_sf"/>
</dbReference>
<dbReference type="OrthoDB" id="1097811at2"/>
<name>A0A563DBR6_9FLAO</name>
<evidence type="ECO:0000313" key="3">
    <source>
        <dbReference type="Proteomes" id="UP000319499"/>
    </source>
</evidence>
<dbReference type="SUPFAM" id="SSF46955">
    <property type="entry name" value="Putative DNA-binding domain"/>
    <property type="match status" value="1"/>
</dbReference>
<sequence>MVHQQILISLTREELQNLIKEAVDAVVNQQSNPIPQTLSADGYYTRKQTAEKLHISLGTLDSYTQTGLLTAYKIGHRILYKPQELNNCLNQKQSFFTPTRRKRKQTQAPNKNPNS</sequence>
<evidence type="ECO:0000256" key="1">
    <source>
        <dbReference type="SAM" id="MobiDB-lite"/>
    </source>
</evidence>